<dbReference type="PIR" id="T21603">
    <property type="entry name" value="T21603"/>
</dbReference>
<evidence type="ECO:0000256" key="2">
    <source>
        <dbReference type="ARBA" id="ARBA00005692"/>
    </source>
</evidence>
<name>O45426_CAEEL</name>
<evidence type="ECO:0000256" key="3">
    <source>
        <dbReference type="ARBA" id="ARBA00022692"/>
    </source>
</evidence>
<feature type="transmembrane region" description="Helical" evidence="6">
    <location>
        <begin position="6"/>
        <end position="31"/>
    </location>
</feature>
<feature type="transmembrane region" description="Helical" evidence="6">
    <location>
        <begin position="214"/>
        <end position="239"/>
    </location>
</feature>
<dbReference type="CTD" id="185159"/>
<dbReference type="GO" id="GO:0016020">
    <property type="term" value="C:membrane"/>
    <property type="evidence" value="ECO:0007669"/>
    <property type="project" value="UniProtKB-SubCell"/>
</dbReference>
<dbReference type="InParanoid" id="O45426"/>
<dbReference type="STRING" id="6239.F31E9.2.1"/>
<sequence>MSSTLTLFLASTLYGLPSLILYILTFVVILRHRKTFDSSFFQLYVFDGIMNLFTYIMGFVVIRLASVTCGECVMAPLFRNLGSIIPPSLLKTLQPHMAYVQYSITALVSLNRLTVLINYNVFEPIWKRFTWIFILLAFFAPFLKTYVMLIFKAEISYIEATDSFELVSNDLPFREIFLSVFMFMMITMIISTLCNLLSFRFLRSLSIQRKKAEANFLIIMSITCFVQFVGAVLTGGLLFHESAELLGIILVVLPYSSDLLSLLQPWLLVCFSKAIRKQIKETFGWSSEQHIVQIRSITS</sequence>
<feature type="transmembrane region" description="Helical" evidence="6">
    <location>
        <begin position="245"/>
        <end position="271"/>
    </location>
</feature>
<evidence type="ECO:0000256" key="5">
    <source>
        <dbReference type="ARBA" id="ARBA00023136"/>
    </source>
</evidence>
<dbReference type="PANTHER" id="PTHR31552">
    <property type="entry name" value="SERPENTINE RECEPTOR CLASS GAMMA"/>
    <property type="match status" value="1"/>
</dbReference>
<dbReference type="GO" id="GO:0004888">
    <property type="term" value="F:transmembrane signaling receptor activity"/>
    <property type="evidence" value="ECO:0007669"/>
    <property type="project" value="InterPro"/>
</dbReference>
<dbReference type="PRINTS" id="PR00698">
    <property type="entry name" value="TMPROTEINSRG"/>
</dbReference>
<feature type="transmembrane region" description="Helical" evidence="6">
    <location>
        <begin position="129"/>
        <end position="151"/>
    </location>
</feature>
<evidence type="ECO:0000256" key="6">
    <source>
        <dbReference type="RuleBase" id="RU280813"/>
    </source>
</evidence>
<keyword evidence="7" id="KW-0675">Receptor</keyword>
<dbReference type="SMR" id="O45426"/>
<evidence type="ECO:0000313" key="8">
    <source>
        <dbReference type="Proteomes" id="UP000001940"/>
    </source>
</evidence>
<gene>
    <name evidence="7 9" type="primary">srg-44</name>
    <name evidence="7" type="ORF">CELE_F31E9.2</name>
    <name evidence="9" type="ORF">F31E9.2</name>
</gene>
<keyword evidence="3 6" id="KW-0812">Transmembrane</keyword>
<dbReference type="WormBase" id="F31E9.2">
    <property type="protein sequence ID" value="CE33062"/>
    <property type="gene ID" value="WBGene00005201"/>
    <property type="gene designation" value="srg-44"/>
</dbReference>
<keyword evidence="8" id="KW-1185">Reference proteome</keyword>
<comment type="subcellular location">
    <subcellularLocation>
        <location evidence="1">Membrane</location>
        <topology evidence="1">Multi-pass membrane protein</topology>
    </subcellularLocation>
</comment>
<dbReference type="GO" id="GO:0007606">
    <property type="term" value="P:sensory perception of chemical stimulus"/>
    <property type="evidence" value="ECO:0007669"/>
    <property type="project" value="UniProtKB-UniRule"/>
</dbReference>
<dbReference type="KEGG" id="cel:CELE_F31E9.2"/>
<evidence type="ECO:0000256" key="1">
    <source>
        <dbReference type="ARBA" id="ARBA00004141"/>
    </source>
</evidence>
<evidence type="ECO:0000313" key="7">
    <source>
        <dbReference type="EMBL" id="CAB07199.2"/>
    </source>
</evidence>
<reference evidence="7 8" key="1">
    <citation type="journal article" date="1998" name="Science">
        <title>Genome sequence of the nematode C. elegans: a platform for investigating biology.</title>
        <authorList>
            <consortium name="The C. elegans sequencing consortium"/>
            <person name="Sulson J.E."/>
            <person name="Waterston R."/>
        </authorList>
    </citation>
    <scope>NUCLEOTIDE SEQUENCE [LARGE SCALE GENOMIC DNA]</scope>
    <source>
        <strain evidence="7 8">Bristol N2</strain>
    </source>
</reference>
<feature type="transmembrane region" description="Helical" evidence="6">
    <location>
        <begin position="52"/>
        <end position="78"/>
    </location>
</feature>
<accession>O45426</accession>
<dbReference type="PANTHER" id="PTHR31552:SF30">
    <property type="entry name" value="SERPENTINE RECEPTOR CLASS GAMMA"/>
    <property type="match status" value="1"/>
</dbReference>
<comment type="caution">
    <text evidence="6">Lacks conserved residue(s) required for the propagation of feature annotation.</text>
</comment>
<dbReference type="UCSC" id="F31E9.2">
    <property type="organism name" value="c. elegans"/>
</dbReference>
<organism evidence="7 8">
    <name type="scientific">Caenorhabditis elegans</name>
    <dbReference type="NCBI Taxonomy" id="6239"/>
    <lineage>
        <taxon>Eukaryota</taxon>
        <taxon>Metazoa</taxon>
        <taxon>Ecdysozoa</taxon>
        <taxon>Nematoda</taxon>
        <taxon>Chromadorea</taxon>
        <taxon>Rhabditida</taxon>
        <taxon>Rhabditina</taxon>
        <taxon>Rhabditomorpha</taxon>
        <taxon>Rhabditoidea</taxon>
        <taxon>Rhabditidae</taxon>
        <taxon>Peloderinae</taxon>
        <taxon>Caenorhabditis</taxon>
    </lineage>
</organism>
<dbReference type="Proteomes" id="UP000001940">
    <property type="component" value="Chromosome V"/>
</dbReference>
<dbReference type="eggNOG" id="ENOG502TJFQ">
    <property type="taxonomic scope" value="Eukaryota"/>
</dbReference>
<dbReference type="AGR" id="WB:WBGene00005201"/>
<keyword evidence="4 6" id="KW-1133">Transmembrane helix</keyword>
<feature type="transmembrane region" description="Helical" evidence="6">
    <location>
        <begin position="176"/>
        <end position="202"/>
    </location>
</feature>
<keyword evidence="5 6" id="KW-0472">Membrane</keyword>
<dbReference type="Gene3D" id="1.20.1070.10">
    <property type="entry name" value="Rhodopsin 7-helix transmembrane proteins"/>
    <property type="match status" value="1"/>
</dbReference>
<protein>
    <recommendedName>
        <fullName evidence="6">Serpentine receptor class gamma</fullName>
    </recommendedName>
</protein>
<dbReference type="EMBL" id="BX284605">
    <property type="protein sequence ID" value="CAB07199.2"/>
    <property type="molecule type" value="Genomic_DNA"/>
</dbReference>
<evidence type="ECO:0000313" key="9">
    <source>
        <dbReference type="WormBase" id="F31E9.2"/>
    </source>
</evidence>
<dbReference type="RefSeq" id="NP_507387.2">
    <property type="nucleotide sequence ID" value="NM_074986.2"/>
</dbReference>
<comment type="similarity">
    <text evidence="2 6">Belongs to the nematode receptor-like protein srg family.</text>
</comment>
<dbReference type="Pfam" id="PF02118">
    <property type="entry name" value="Srg"/>
    <property type="match status" value="1"/>
</dbReference>
<dbReference type="PaxDb" id="6239-F31E9.2"/>
<dbReference type="HOGENOM" id="CLU_069704_1_1_1"/>
<evidence type="ECO:0000256" key="4">
    <source>
        <dbReference type="ARBA" id="ARBA00022989"/>
    </source>
</evidence>
<dbReference type="OMA" id="QPWLLVC"/>
<dbReference type="GeneID" id="185159"/>
<dbReference type="FunCoup" id="O45426">
    <property type="interactions" value="3"/>
</dbReference>
<dbReference type="InterPro" id="IPR000609">
    <property type="entry name" value="7TM_GPCR_serpentine_rcpt_Srg"/>
</dbReference>
<dbReference type="PhylomeDB" id="O45426"/>
<dbReference type="AlphaFoldDB" id="O45426"/>
<proteinExistence type="inferred from homology"/>